<reference evidence="17" key="1">
    <citation type="submission" date="2023-01" db="EMBL/GenBank/DDBJ databases">
        <title>The genome sequence of Kordiimonadaceae bacterium 6D33.</title>
        <authorList>
            <person name="Liu Y."/>
        </authorList>
    </citation>
    <scope>NUCLEOTIDE SEQUENCE</scope>
    <source>
        <strain evidence="17">6D33</strain>
    </source>
</reference>
<evidence type="ECO:0000256" key="7">
    <source>
        <dbReference type="ARBA" id="ARBA00023065"/>
    </source>
</evidence>
<keyword evidence="4" id="KW-0410">Iron transport</keyword>
<comment type="subcellular location">
    <subcellularLocation>
        <location evidence="1 11">Cell outer membrane</location>
        <topology evidence="1 11">Multi-pass membrane protein</topology>
    </subcellularLocation>
</comment>
<feature type="chain" id="PRO_5041921008" evidence="14">
    <location>
        <begin position="24"/>
        <end position="756"/>
    </location>
</feature>
<dbReference type="InterPro" id="IPR000531">
    <property type="entry name" value="Beta-barrel_TonB"/>
</dbReference>
<evidence type="ECO:0000259" key="15">
    <source>
        <dbReference type="Pfam" id="PF00593"/>
    </source>
</evidence>
<feature type="signal peptide" evidence="14">
    <location>
        <begin position="1"/>
        <end position="23"/>
    </location>
</feature>
<keyword evidence="9 11" id="KW-0472">Membrane</keyword>
<evidence type="ECO:0000256" key="4">
    <source>
        <dbReference type="ARBA" id="ARBA00022496"/>
    </source>
</evidence>
<name>A0AAF0BLA3_9PROT</name>
<dbReference type="RefSeq" id="WP_289505009.1">
    <property type="nucleotide sequence ID" value="NZ_CP116805.1"/>
</dbReference>
<evidence type="ECO:0000259" key="16">
    <source>
        <dbReference type="Pfam" id="PF07715"/>
    </source>
</evidence>
<evidence type="ECO:0000256" key="10">
    <source>
        <dbReference type="ARBA" id="ARBA00023237"/>
    </source>
</evidence>
<gene>
    <name evidence="17" type="ORF">PH603_05595</name>
</gene>
<dbReference type="GO" id="GO:0009279">
    <property type="term" value="C:cell outer membrane"/>
    <property type="evidence" value="ECO:0007669"/>
    <property type="project" value="UniProtKB-SubCell"/>
</dbReference>
<dbReference type="InterPro" id="IPR039426">
    <property type="entry name" value="TonB-dep_rcpt-like"/>
</dbReference>
<dbReference type="PROSITE" id="PS52016">
    <property type="entry name" value="TONB_DEPENDENT_REC_3"/>
    <property type="match status" value="1"/>
</dbReference>
<evidence type="ECO:0000256" key="2">
    <source>
        <dbReference type="ARBA" id="ARBA00022448"/>
    </source>
</evidence>
<evidence type="ECO:0000256" key="13">
    <source>
        <dbReference type="SAM" id="MobiDB-lite"/>
    </source>
</evidence>
<protein>
    <submittedName>
        <fullName evidence="17">TonB-dependent receptor</fullName>
    </submittedName>
</protein>
<dbReference type="AlphaFoldDB" id="A0AAF0BLA3"/>
<keyword evidence="17" id="KW-0675">Receptor</keyword>
<proteinExistence type="inferred from homology"/>
<dbReference type="SUPFAM" id="SSF56935">
    <property type="entry name" value="Porins"/>
    <property type="match status" value="1"/>
</dbReference>
<evidence type="ECO:0000256" key="14">
    <source>
        <dbReference type="SAM" id="SignalP"/>
    </source>
</evidence>
<accession>A0AAF0BLA3</accession>
<evidence type="ECO:0000256" key="12">
    <source>
        <dbReference type="RuleBase" id="RU003357"/>
    </source>
</evidence>
<comment type="similarity">
    <text evidence="11 12">Belongs to the TonB-dependent receptor family.</text>
</comment>
<dbReference type="GO" id="GO:0006826">
    <property type="term" value="P:iron ion transport"/>
    <property type="evidence" value="ECO:0007669"/>
    <property type="project" value="UniProtKB-KW"/>
</dbReference>
<evidence type="ECO:0000256" key="9">
    <source>
        <dbReference type="ARBA" id="ARBA00023136"/>
    </source>
</evidence>
<feature type="region of interest" description="Disordered" evidence="13">
    <location>
        <begin position="267"/>
        <end position="287"/>
    </location>
</feature>
<dbReference type="Pfam" id="PF00593">
    <property type="entry name" value="TonB_dep_Rec_b-barrel"/>
    <property type="match status" value="1"/>
</dbReference>
<dbReference type="Proteomes" id="UP001217500">
    <property type="component" value="Chromosome"/>
</dbReference>
<evidence type="ECO:0000256" key="3">
    <source>
        <dbReference type="ARBA" id="ARBA00022452"/>
    </source>
</evidence>
<evidence type="ECO:0000256" key="11">
    <source>
        <dbReference type="PROSITE-ProRule" id="PRU01360"/>
    </source>
</evidence>
<keyword evidence="5 11" id="KW-0812">Transmembrane</keyword>
<sequence>MKKILFAVTCAAAVTAGSTYAYAQAAGQSGAAETAKDDPLFDEIIVTATRRNEKLQDVPLSITAFSQEKLTEKGIVGYEGLAHETPGVVMNRPTQNFNNFTARGLATNGYNANLQSTVAIYIDELPISANGNSTILDPNLYDVERVEFLRGPQGTLFGSGSLAGAVRILNKNPDLDEFEASALVDYGLTGSDSLRQRYNGMVNVPIVDNELALRVVAFRRDEDGYVDNVLTGVEDANAHKSWGGRAILLWEPTEKLSLRLMASHEDSKPEDSSLVNPALGRNKRNSERPDLFNANLDNYNATLDYQFDGATLTSSSTYSEFDQTFFVDLANTFGFTIPFRLDASAYDKIFVQETRIVSDPGEKIDWVIGGFYYYKRRDVDYEYRASEEFLAARGLTGLDGDTYQSFGAHTKSNELAAFGELTYHISDDLWLTGGLRYGSTDVQSFTEEGGYNSNYLAAALGGLTGPLTITPVVAAEGDKAKASKLSYKASLSYRMSQEVTTYATISTGFRSPIVNARAGLSSVVDPNDIIIPYGASSDKLTNYEVGLKGRWLNGALTANLAAYVIDWKNIQVQANRVSDSVQFATNIGAARSKGIEFEIAASPAEGLDINLNGSFNDSKVVSLTPEEAAISGAVEGAQLASPHFQGSATVKYSFDVSDDMQGFAAGTISHVGSFPGLFQNVPGRPNQQSPTYGFTEAFENVNVQVGVSKDSWMLIAYAENLFDNSDITYVHPENFLASRFGTLRPRTVGLRFSYTY</sequence>
<feature type="domain" description="TonB-dependent receptor plug" evidence="16">
    <location>
        <begin position="55"/>
        <end position="165"/>
    </location>
</feature>
<keyword evidence="2 11" id="KW-0813">Transport</keyword>
<dbReference type="InterPro" id="IPR012910">
    <property type="entry name" value="Plug_dom"/>
</dbReference>
<organism evidence="17 18">
    <name type="scientific">Gimibacter soli</name>
    <dbReference type="NCBI Taxonomy" id="3024400"/>
    <lineage>
        <taxon>Bacteria</taxon>
        <taxon>Pseudomonadati</taxon>
        <taxon>Pseudomonadota</taxon>
        <taxon>Alphaproteobacteria</taxon>
        <taxon>Kordiimonadales</taxon>
        <taxon>Temperatibacteraceae</taxon>
        <taxon>Gimibacter</taxon>
    </lineage>
</organism>
<keyword evidence="6" id="KW-0408">Iron</keyword>
<keyword evidence="3 11" id="KW-1134">Transmembrane beta strand</keyword>
<dbReference type="PANTHER" id="PTHR32552">
    <property type="entry name" value="FERRICHROME IRON RECEPTOR-RELATED"/>
    <property type="match status" value="1"/>
</dbReference>
<keyword evidence="18" id="KW-1185">Reference proteome</keyword>
<keyword evidence="10 11" id="KW-0998">Cell outer membrane</keyword>
<evidence type="ECO:0000256" key="6">
    <source>
        <dbReference type="ARBA" id="ARBA00023004"/>
    </source>
</evidence>
<dbReference type="EMBL" id="CP116805">
    <property type="protein sequence ID" value="WCL55229.1"/>
    <property type="molecule type" value="Genomic_DNA"/>
</dbReference>
<dbReference type="InterPro" id="IPR036942">
    <property type="entry name" value="Beta-barrel_TonB_sf"/>
</dbReference>
<evidence type="ECO:0000256" key="8">
    <source>
        <dbReference type="ARBA" id="ARBA00023077"/>
    </source>
</evidence>
<keyword evidence="7" id="KW-0406">Ion transport</keyword>
<evidence type="ECO:0000256" key="5">
    <source>
        <dbReference type="ARBA" id="ARBA00022692"/>
    </source>
</evidence>
<dbReference type="PANTHER" id="PTHR32552:SF81">
    <property type="entry name" value="TONB-DEPENDENT OUTER MEMBRANE RECEPTOR"/>
    <property type="match status" value="1"/>
</dbReference>
<feature type="domain" description="TonB-dependent receptor-like beta-barrel" evidence="15">
    <location>
        <begin position="283"/>
        <end position="721"/>
    </location>
</feature>
<keyword evidence="14" id="KW-0732">Signal</keyword>
<evidence type="ECO:0000256" key="1">
    <source>
        <dbReference type="ARBA" id="ARBA00004571"/>
    </source>
</evidence>
<dbReference type="KEGG" id="gso:PH603_05595"/>
<dbReference type="Pfam" id="PF07715">
    <property type="entry name" value="Plug"/>
    <property type="match status" value="1"/>
</dbReference>
<dbReference type="Gene3D" id="2.40.170.20">
    <property type="entry name" value="TonB-dependent receptor, beta-barrel domain"/>
    <property type="match status" value="1"/>
</dbReference>
<evidence type="ECO:0000313" key="17">
    <source>
        <dbReference type="EMBL" id="WCL55229.1"/>
    </source>
</evidence>
<keyword evidence="8 12" id="KW-0798">TonB box</keyword>
<evidence type="ECO:0000313" key="18">
    <source>
        <dbReference type="Proteomes" id="UP001217500"/>
    </source>
</evidence>